<keyword evidence="1" id="KW-0472">Membrane</keyword>
<keyword evidence="1" id="KW-0406">Ion transport</keyword>
<proteinExistence type="inferred from homology"/>
<feature type="transmembrane region" description="Helical" evidence="1">
    <location>
        <begin position="343"/>
        <end position="360"/>
    </location>
</feature>
<comment type="function">
    <text evidence="1">Catalyzes the sodium-dependent transport of glutamate.</text>
</comment>
<protein>
    <recommendedName>
        <fullName evidence="1 2">Sodium/glutamate symporter</fullName>
    </recommendedName>
</protein>
<dbReference type="GO" id="GO:0005886">
    <property type="term" value="C:plasma membrane"/>
    <property type="evidence" value="ECO:0007669"/>
    <property type="project" value="UniProtKB-SubCell"/>
</dbReference>
<dbReference type="NCBIfam" id="TIGR00210">
    <property type="entry name" value="gltS"/>
    <property type="match status" value="1"/>
</dbReference>
<dbReference type="InterPro" id="IPR004445">
    <property type="entry name" value="GltS"/>
</dbReference>
<sequence length="408" mass="43445">MIIEDGVIHIDSFLAVTMGIIVLFVGRRLNQVVGFLKEFSIPEPVSGGIVFSVLFALFHMATSLEVSFDLMARDVLLVYFFTTIGINASLGDLMKGGKPLIILLAITVGYMLIQNVTGITVATAFGLEPVAGLLSGTVSLIGGHGTAIAWAPKIQEQFGLNTAMEIGIASATFGLILASIMGGPIAKFLIKRYDLKPAEEQHLDVGVADNKPEPKITSYDFLDAMLAIHTCIIVGVFLNEGVEYLGLQLPLFVTCLFAGIILSNIVPHNYPRITGTKWPANKPAVALIADMSLGAFLAMSLMSMQLWTLVDLAGPIFAILGAQFVVAILVNLFIIFPAMGKNYDAAVICSGFGGISLGSTPTAMANMSAVAQKYGNSHQAFIVVPLVCAFFIDLANAFIIPYFMGVLA</sequence>
<feature type="transmembrane region" description="Helical" evidence="1">
    <location>
        <begin position="100"/>
        <end position="125"/>
    </location>
</feature>
<reference evidence="3 4" key="2">
    <citation type="submission" date="2014-09" db="EMBL/GenBank/DDBJ databases">
        <authorList>
            <consortium name="NBRP consortium"/>
            <person name="Sawabe T."/>
            <person name="Meirelles P."/>
            <person name="Nakanishi M."/>
            <person name="Sayaka M."/>
            <person name="Hattori M."/>
            <person name="Ohkuma M."/>
        </authorList>
    </citation>
    <scope>NUCLEOTIDE SEQUENCE [LARGE SCALE GENOMIC DNA]</scope>
    <source>
        <strain evidence="3 4">JCM 19240</strain>
    </source>
</reference>
<dbReference type="PANTHER" id="PTHR36178">
    <property type="entry name" value="SLR0625 PROTEIN"/>
    <property type="match status" value="1"/>
</dbReference>
<keyword evidence="1" id="KW-1003">Cell membrane</keyword>
<comment type="similarity">
    <text evidence="1">Belongs to the glutamate:Na(+) symporter (ESS) (TC 2.A.27) family.</text>
</comment>
<dbReference type="Proteomes" id="UP000029224">
    <property type="component" value="Unassembled WGS sequence"/>
</dbReference>
<feature type="transmembrane region" description="Helical" evidence="1">
    <location>
        <begin position="244"/>
        <end position="266"/>
    </location>
</feature>
<feature type="transmembrane region" description="Helical" evidence="1">
    <location>
        <begin position="166"/>
        <end position="186"/>
    </location>
</feature>
<evidence type="ECO:0000313" key="4">
    <source>
        <dbReference type="Proteomes" id="UP000029224"/>
    </source>
</evidence>
<feature type="transmembrane region" description="Helical" evidence="1">
    <location>
        <begin position="316"/>
        <end position="336"/>
    </location>
</feature>
<keyword evidence="1" id="KW-0997">Cell inner membrane</keyword>
<comment type="caution">
    <text evidence="3">The sequence shown here is derived from an EMBL/GenBank/DDBJ whole genome shotgun (WGS) entry which is preliminary data.</text>
</comment>
<name>A0A090SWV9_9VIBR</name>
<keyword evidence="1" id="KW-0769">Symport</keyword>
<dbReference type="AlphaFoldDB" id="A0A090SWV9"/>
<comment type="subcellular location">
    <subcellularLocation>
        <location evidence="1">Cell inner membrane</location>
        <topology evidence="1">Multi-pass membrane protein</topology>
    </subcellularLocation>
</comment>
<organism evidence="3 4">
    <name type="scientific">Vibrio maritimus</name>
    <dbReference type="NCBI Taxonomy" id="990268"/>
    <lineage>
        <taxon>Bacteria</taxon>
        <taxon>Pseudomonadati</taxon>
        <taxon>Pseudomonadota</taxon>
        <taxon>Gammaproteobacteria</taxon>
        <taxon>Vibrionales</taxon>
        <taxon>Vibrionaceae</taxon>
        <taxon>Vibrio</taxon>
    </lineage>
</organism>
<feature type="transmembrane region" description="Helical" evidence="1">
    <location>
        <begin position="221"/>
        <end position="238"/>
    </location>
</feature>
<evidence type="ECO:0000256" key="1">
    <source>
        <dbReference type="HAMAP-Rule" id="MF_02062"/>
    </source>
</evidence>
<keyword evidence="1" id="KW-1133">Transmembrane helix</keyword>
<keyword evidence="1" id="KW-0812">Transmembrane</keyword>
<feature type="transmembrane region" description="Helical" evidence="1">
    <location>
        <begin position="76"/>
        <end position="93"/>
    </location>
</feature>
<dbReference type="Pfam" id="PF03616">
    <property type="entry name" value="Glt_symporter"/>
    <property type="match status" value="1"/>
</dbReference>
<reference evidence="3 4" key="1">
    <citation type="submission" date="2014-09" db="EMBL/GenBank/DDBJ databases">
        <title>Vibrio maritimus JCM 19240. (C210) whole genome shotgun sequence.</title>
        <authorList>
            <person name="Sawabe T."/>
            <person name="Meirelles P."/>
            <person name="Nakanishi M."/>
            <person name="Sayaka M."/>
            <person name="Hattori M."/>
            <person name="Ohkuma M."/>
        </authorList>
    </citation>
    <scope>NUCLEOTIDE SEQUENCE [LARGE SCALE GENOMIC DNA]</scope>
    <source>
        <strain evidence="3 4">JCM 19240</strain>
    </source>
</reference>
<keyword evidence="1" id="KW-0029">Amino-acid transport</keyword>
<dbReference type="GO" id="GO:0015501">
    <property type="term" value="F:glutamate:sodium symporter activity"/>
    <property type="evidence" value="ECO:0007669"/>
    <property type="project" value="UniProtKB-UniRule"/>
</dbReference>
<dbReference type="OrthoDB" id="4921038at2"/>
<evidence type="ECO:0000256" key="2">
    <source>
        <dbReference type="NCBIfam" id="TIGR00210"/>
    </source>
</evidence>
<gene>
    <name evidence="1" type="primary">gltS</name>
    <name evidence="3" type="ORF">JCM19240_5607</name>
</gene>
<dbReference type="PANTHER" id="PTHR36178:SF1">
    <property type="entry name" value="SODIUM_GLUTAMATE SYMPORTER"/>
    <property type="match status" value="1"/>
</dbReference>
<dbReference type="EMBL" id="BBMT01000001">
    <property type="protein sequence ID" value="GAL32176.1"/>
    <property type="molecule type" value="Genomic_DNA"/>
</dbReference>
<feature type="transmembrane region" description="Helical" evidence="1">
    <location>
        <begin position="287"/>
        <end position="310"/>
    </location>
</feature>
<dbReference type="HAMAP" id="MF_02062">
    <property type="entry name" value="GltS"/>
    <property type="match status" value="1"/>
</dbReference>
<evidence type="ECO:0000313" key="3">
    <source>
        <dbReference type="EMBL" id="GAL32176.1"/>
    </source>
</evidence>
<keyword evidence="1" id="KW-0915">Sodium</keyword>
<keyword evidence="1" id="KW-0739">Sodium transport</keyword>
<keyword evidence="1" id="KW-0813">Transport</keyword>
<feature type="transmembrane region" description="Helical" evidence="1">
    <location>
        <begin position="380"/>
        <end position="404"/>
    </location>
</feature>
<accession>A0A090SWV9</accession>
<feature type="transmembrane region" description="Helical" evidence="1">
    <location>
        <begin position="6"/>
        <end position="25"/>
    </location>
</feature>
<dbReference type="GO" id="GO:0015813">
    <property type="term" value="P:L-glutamate transmembrane transport"/>
    <property type="evidence" value="ECO:0007669"/>
    <property type="project" value="UniProtKB-UniRule"/>
</dbReference>
<feature type="transmembrane region" description="Helical" evidence="1">
    <location>
        <begin position="45"/>
        <end position="64"/>
    </location>
</feature>
<keyword evidence="4" id="KW-1185">Reference proteome</keyword>